<dbReference type="InterPro" id="IPR005107">
    <property type="entry name" value="CO_DH_flav_C"/>
</dbReference>
<dbReference type="EMBL" id="BKCN01000004">
    <property type="protein sequence ID" value="GER03536.1"/>
    <property type="molecule type" value="Genomic_DNA"/>
</dbReference>
<dbReference type="PROSITE" id="PS00197">
    <property type="entry name" value="2FE2S_FER_1"/>
    <property type="match status" value="1"/>
</dbReference>
<dbReference type="AlphaFoldDB" id="A0A5A7N948"/>
<dbReference type="Pfam" id="PF00941">
    <property type="entry name" value="FAD_binding_5"/>
    <property type="match status" value="1"/>
</dbReference>
<evidence type="ECO:0000313" key="8">
    <source>
        <dbReference type="EMBL" id="GER03536.1"/>
    </source>
</evidence>
<keyword evidence="1" id="KW-0285">Flavoprotein</keyword>
<organism evidence="8 9">
    <name type="scientific">Iodidimonas nitroreducens</name>
    <dbReference type="NCBI Taxonomy" id="1236968"/>
    <lineage>
        <taxon>Bacteria</taxon>
        <taxon>Pseudomonadati</taxon>
        <taxon>Pseudomonadota</taxon>
        <taxon>Alphaproteobacteria</taxon>
        <taxon>Iodidimonadales</taxon>
        <taxon>Iodidimonadaceae</taxon>
        <taxon>Iodidimonas</taxon>
    </lineage>
</organism>
<dbReference type="InterPro" id="IPR012175">
    <property type="entry name" value="Xanth_DH_ssu_bac"/>
</dbReference>
<keyword evidence="3" id="KW-0274">FAD</keyword>
<evidence type="ECO:0000259" key="7">
    <source>
        <dbReference type="PROSITE" id="PS51387"/>
    </source>
</evidence>
<dbReference type="InterPro" id="IPR036318">
    <property type="entry name" value="FAD-bd_PCMH-like_sf"/>
</dbReference>
<evidence type="ECO:0000256" key="1">
    <source>
        <dbReference type="ARBA" id="ARBA00022630"/>
    </source>
</evidence>
<dbReference type="InterPro" id="IPR002346">
    <property type="entry name" value="Mopterin_DH_FAD-bd"/>
</dbReference>
<evidence type="ECO:0000259" key="6">
    <source>
        <dbReference type="PROSITE" id="PS51085"/>
    </source>
</evidence>
<keyword evidence="2" id="KW-0479">Metal-binding</keyword>
<dbReference type="InterPro" id="IPR036010">
    <property type="entry name" value="2Fe-2S_ferredoxin-like_sf"/>
</dbReference>
<dbReference type="GO" id="GO:0051537">
    <property type="term" value="F:2 iron, 2 sulfur cluster binding"/>
    <property type="evidence" value="ECO:0007669"/>
    <property type="project" value="InterPro"/>
</dbReference>
<dbReference type="Pfam" id="PF01799">
    <property type="entry name" value="Fer2_2"/>
    <property type="match status" value="1"/>
</dbReference>
<dbReference type="InterPro" id="IPR016208">
    <property type="entry name" value="Ald_Oxase/xanthine_DH-like"/>
</dbReference>
<comment type="caution">
    <text evidence="8">The sequence shown here is derived from an EMBL/GenBank/DDBJ whole genome shotgun (WGS) entry which is preliminary data.</text>
</comment>
<dbReference type="PIRSF" id="PIRSF036557">
    <property type="entry name" value="XdhA_RC"/>
    <property type="match status" value="1"/>
</dbReference>
<keyword evidence="9" id="KW-1185">Reference proteome</keyword>
<feature type="domain" description="FAD-binding PCMH-type" evidence="7">
    <location>
        <begin position="198"/>
        <end position="371"/>
    </location>
</feature>
<reference evidence="8 9" key="1">
    <citation type="submission" date="2019-09" db="EMBL/GenBank/DDBJ databases">
        <title>NBRP : Genome information of microbial organism related human and environment.</title>
        <authorList>
            <person name="Hattori M."/>
            <person name="Oshima K."/>
            <person name="Inaba H."/>
            <person name="Suda W."/>
            <person name="Sakamoto M."/>
            <person name="Iino T."/>
            <person name="Kitahara M."/>
            <person name="Oshida Y."/>
            <person name="Iida T."/>
            <person name="Kudo T."/>
            <person name="Itoh T."/>
            <person name="Ohkuma M."/>
        </authorList>
    </citation>
    <scope>NUCLEOTIDE SEQUENCE [LARGE SCALE GENOMIC DNA]</scope>
    <source>
        <strain evidence="8 9">Q-1</strain>
    </source>
</reference>
<dbReference type="Gene3D" id="3.30.465.10">
    <property type="match status" value="1"/>
</dbReference>
<proteinExistence type="predicted"/>
<dbReference type="Gene3D" id="3.30.43.10">
    <property type="entry name" value="Uridine Diphospho-n-acetylenolpyruvylglucosamine Reductase, domain 2"/>
    <property type="match status" value="1"/>
</dbReference>
<dbReference type="SMART" id="SM01092">
    <property type="entry name" value="CO_deh_flav_C"/>
    <property type="match status" value="1"/>
</dbReference>
<dbReference type="InterPro" id="IPR036683">
    <property type="entry name" value="CO_DH_flav_C_dom_sf"/>
</dbReference>
<dbReference type="SUPFAM" id="SSF47741">
    <property type="entry name" value="CO dehydrogenase ISP C-domain like"/>
    <property type="match status" value="1"/>
</dbReference>
<keyword evidence="5" id="KW-0408">Iron</keyword>
<dbReference type="PROSITE" id="PS51387">
    <property type="entry name" value="FAD_PCMH"/>
    <property type="match status" value="1"/>
</dbReference>
<dbReference type="Gene3D" id="3.30.390.50">
    <property type="entry name" value="CO dehydrogenase flavoprotein, C-terminal domain"/>
    <property type="match status" value="1"/>
</dbReference>
<feature type="domain" description="2Fe-2S ferredoxin-type" evidence="6">
    <location>
        <begin position="3"/>
        <end position="88"/>
    </location>
</feature>
<dbReference type="Gene3D" id="1.10.150.120">
    <property type="entry name" value="[2Fe-2S]-binding domain"/>
    <property type="match status" value="1"/>
</dbReference>
<evidence type="ECO:0000256" key="4">
    <source>
        <dbReference type="ARBA" id="ARBA00023002"/>
    </source>
</evidence>
<name>A0A5A7N948_9PROT</name>
<evidence type="ECO:0000313" key="9">
    <source>
        <dbReference type="Proteomes" id="UP000324996"/>
    </source>
</evidence>
<dbReference type="NCBIfam" id="TIGR02963">
    <property type="entry name" value="xanthine_xdhA"/>
    <property type="match status" value="1"/>
</dbReference>
<dbReference type="InterPro" id="IPR036884">
    <property type="entry name" value="2Fe-2S-bd_dom_sf"/>
</dbReference>
<sequence length="503" mass="53975">MPGTVRFYLNQILVDVPVTDCTQSVLGALRYGLALTGSKEGCAEGDCGACTIVIGALENGRVHYRAVNACILFLPELDGKDVFTVEGLAQKNGGLHPVQQAMVDLHGSQCGFCTPGFVMSLYAHYLNDGSFDRQVLKDVLAGNLCRCTGYGPILDAGEAVGRQLASAANARPEIDGAAQRLAAIRRSAMLDITVPCPITGVPQHYQAPRNSDELAKALMVAPDATILAGGTDVGLWVTKQHRRLQHLISITAIDDLRSITDDEKEITIGAAVRHSDAMAALAALHPDIGELWRRFGSVQVRNSGTLGGNIANGSPIGDSMPPLIALGASITLRHGDQRRTVPLQDYFLAYGRQGRTPGEFVEHIRVPKIEANQHLRCYKISKRFDQDISALCFALFVHVVDDHVKAVRIAFGGMAATPKRAEHAEQALLGKAWDEPQINAAMAALGQDFTPLSDMRASADYRMMAARNVLYKAWLELSGTSGPLRLVGPGADPQAMVGEAAHD</sequence>
<dbReference type="PROSITE" id="PS51085">
    <property type="entry name" value="2FE2S_FER_2"/>
    <property type="match status" value="1"/>
</dbReference>
<gene>
    <name evidence="8" type="ORF">JCM17846_12180</name>
</gene>
<dbReference type="SUPFAM" id="SSF54292">
    <property type="entry name" value="2Fe-2S ferredoxin-like"/>
    <property type="match status" value="1"/>
</dbReference>
<dbReference type="Gene3D" id="3.10.20.30">
    <property type="match status" value="1"/>
</dbReference>
<accession>A0A5A7N948</accession>
<dbReference type="SUPFAM" id="SSF55447">
    <property type="entry name" value="CO dehydrogenase flavoprotein C-terminal domain-like"/>
    <property type="match status" value="1"/>
</dbReference>
<dbReference type="Pfam" id="PF03450">
    <property type="entry name" value="CO_deh_flav_C"/>
    <property type="match status" value="1"/>
</dbReference>
<dbReference type="GO" id="GO:0004854">
    <property type="term" value="F:xanthine dehydrogenase activity"/>
    <property type="evidence" value="ECO:0007669"/>
    <property type="project" value="InterPro"/>
</dbReference>
<dbReference type="InterPro" id="IPR016167">
    <property type="entry name" value="FAD-bd_PCMH_sub1"/>
</dbReference>
<dbReference type="InterPro" id="IPR001041">
    <property type="entry name" value="2Fe-2S_ferredoxin-type"/>
</dbReference>
<dbReference type="InterPro" id="IPR016169">
    <property type="entry name" value="FAD-bd_PCMH_sub2"/>
</dbReference>
<evidence type="ECO:0000256" key="3">
    <source>
        <dbReference type="ARBA" id="ARBA00022827"/>
    </source>
</evidence>
<dbReference type="RefSeq" id="WP_042087211.1">
    <property type="nucleotide sequence ID" value="NZ_BKCN01000004.1"/>
</dbReference>
<dbReference type="PANTHER" id="PTHR45444:SF3">
    <property type="entry name" value="XANTHINE DEHYDROGENASE"/>
    <property type="match status" value="1"/>
</dbReference>
<keyword evidence="4" id="KW-0560">Oxidoreductase</keyword>
<dbReference type="InterPro" id="IPR006058">
    <property type="entry name" value="2Fe2S_fd_BS"/>
</dbReference>
<dbReference type="GO" id="GO:0005506">
    <property type="term" value="F:iron ion binding"/>
    <property type="evidence" value="ECO:0007669"/>
    <property type="project" value="InterPro"/>
</dbReference>
<dbReference type="GO" id="GO:0071949">
    <property type="term" value="F:FAD binding"/>
    <property type="evidence" value="ECO:0007669"/>
    <property type="project" value="InterPro"/>
</dbReference>
<evidence type="ECO:0000256" key="5">
    <source>
        <dbReference type="ARBA" id="ARBA00023004"/>
    </source>
</evidence>
<dbReference type="PANTHER" id="PTHR45444">
    <property type="entry name" value="XANTHINE DEHYDROGENASE"/>
    <property type="match status" value="1"/>
</dbReference>
<dbReference type="InterPro" id="IPR012675">
    <property type="entry name" value="Beta-grasp_dom_sf"/>
</dbReference>
<evidence type="ECO:0000256" key="2">
    <source>
        <dbReference type="ARBA" id="ARBA00022723"/>
    </source>
</evidence>
<protein>
    <submittedName>
        <fullName evidence="8">Xanthine dehydrogenase small subunit</fullName>
    </submittedName>
</protein>
<dbReference type="Proteomes" id="UP000324996">
    <property type="component" value="Unassembled WGS sequence"/>
</dbReference>
<dbReference type="SUPFAM" id="SSF56176">
    <property type="entry name" value="FAD-binding/transporter-associated domain-like"/>
    <property type="match status" value="1"/>
</dbReference>
<dbReference type="InterPro" id="IPR002888">
    <property type="entry name" value="2Fe-2S-bd"/>
</dbReference>
<dbReference type="InterPro" id="IPR016166">
    <property type="entry name" value="FAD-bd_PCMH"/>
</dbReference>
<dbReference type="InterPro" id="IPR014307">
    <property type="entry name" value="Xanthine_DH_ssu"/>
</dbReference>